<keyword evidence="1" id="KW-0808">Transferase</keyword>
<sequence length="406" mass="47800">MSQRLQQNYIPALTGVRAMAAYLVFISHFAYKFDENFPHIIQRFLGEFHIGVSIFFVLSGFLITFRYYKDFHLTRDWFKQYLKNRVARIYPMYALLTIAAFGYYFITRDQSVTNGSGNPVALFFLNITFLRGFFYQFWNTGIAQGWSLTVEECFYFSAPLIFLIAKKYHKFYIQPVVITLFAITMVLIFRHINFHGFFGNFTFVMLYTFFGRCFEFFVGVQLARYVLKNGFTRTRNINFTYTGFVLIFVCVFVMALQPVIKPWPAGLETPIGIITNNYFLCIAVALFFYGILTEVTLFKKFLQLPFIELLGKSSYIFYLVHLGWIYTLIQSGFNHLNDATFAVYDKWGVDWHSPFEYDWLNLIYVFIVLNAVSVTLFKLIEEPLNHYIRKSDFLVKYKPRPKGIAD</sequence>
<dbReference type="RefSeq" id="WP_157750662.1">
    <property type="nucleotide sequence ID" value="NZ_AP017313.1"/>
</dbReference>
<evidence type="ECO:0000313" key="2">
    <source>
        <dbReference type="Proteomes" id="UP000218263"/>
    </source>
</evidence>
<evidence type="ECO:0000313" key="1">
    <source>
        <dbReference type="EMBL" id="BAU56047.1"/>
    </source>
</evidence>
<accession>A0A0X8X5H5</accession>
<dbReference type="KEGG" id="mgot:MgSA37_04239"/>
<gene>
    <name evidence="1" type="primary">oatA_4</name>
    <name evidence="1" type="ORF">MgSA37_04239</name>
</gene>
<dbReference type="EMBL" id="AP017313">
    <property type="protein sequence ID" value="BAU56047.1"/>
    <property type="molecule type" value="Genomic_DNA"/>
</dbReference>
<name>A0A0X8X5H5_9SPHI</name>
<reference evidence="1 2" key="1">
    <citation type="submission" date="2015-12" db="EMBL/GenBank/DDBJ databases">
        <title>Genome sequence of Mucilaginibacter gotjawali.</title>
        <authorList>
            <person name="Lee J.S."/>
            <person name="Lee K.C."/>
            <person name="Kim K.K."/>
            <person name="Lee B.W."/>
        </authorList>
    </citation>
    <scope>NUCLEOTIDE SEQUENCE [LARGE SCALE GENOMIC DNA]</scope>
    <source>
        <strain evidence="1 2">SA3-7</strain>
    </source>
</reference>
<dbReference type="Pfam" id="PF01757">
    <property type="entry name" value="Acyl_transf_3"/>
    <property type="match status" value="1"/>
</dbReference>
<keyword evidence="1" id="KW-0012">Acyltransferase</keyword>
<organism evidence="1 2">
    <name type="scientific">Mucilaginibacter gotjawali</name>
    <dbReference type="NCBI Taxonomy" id="1550579"/>
    <lineage>
        <taxon>Bacteria</taxon>
        <taxon>Pseudomonadati</taxon>
        <taxon>Bacteroidota</taxon>
        <taxon>Sphingobacteriia</taxon>
        <taxon>Sphingobacteriales</taxon>
        <taxon>Sphingobacteriaceae</taxon>
        <taxon>Mucilaginibacter</taxon>
    </lineage>
</organism>
<dbReference type="GO" id="GO:0016747">
    <property type="term" value="F:acyltransferase activity, transferring groups other than amino-acyl groups"/>
    <property type="evidence" value="ECO:0007669"/>
    <property type="project" value="InterPro"/>
</dbReference>
<dbReference type="PANTHER" id="PTHR23028">
    <property type="entry name" value="ACETYLTRANSFERASE"/>
    <property type="match status" value="1"/>
</dbReference>
<dbReference type="InterPro" id="IPR050879">
    <property type="entry name" value="Acyltransferase_3"/>
</dbReference>
<keyword evidence="2" id="KW-1185">Reference proteome</keyword>
<dbReference type="GO" id="GO:0000271">
    <property type="term" value="P:polysaccharide biosynthetic process"/>
    <property type="evidence" value="ECO:0007669"/>
    <property type="project" value="TreeGrafter"/>
</dbReference>
<proteinExistence type="predicted"/>
<dbReference type="AlphaFoldDB" id="A0A0X8X5H5"/>
<dbReference type="PANTHER" id="PTHR23028:SF53">
    <property type="entry name" value="ACYL_TRANSF_3 DOMAIN-CONTAINING PROTEIN"/>
    <property type="match status" value="1"/>
</dbReference>
<dbReference type="EC" id="2.3.1.-" evidence="1"/>
<dbReference type="OrthoDB" id="290051at2"/>
<dbReference type="GO" id="GO:0016020">
    <property type="term" value="C:membrane"/>
    <property type="evidence" value="ECO:0007669"/>
    <property type="project" value="TreeGrafter"/>
</dbReference>
<protein>
    <submittedName>
        <fullName evidence="1">O-acetyltransferase OatA</fullName>
        <ecNumber evidence="1">2.3.1.-</ecNumber>
    </submittedName>
</protein>
<dbReference type="Proteomes" id="UP000218263">
    <property type="component" value="Chromosome"/>
</dbReference>
<dbReference type="InterPro" id="IPR002656">
    <property type="entry name" value="Acyl_transf_3_dom"/>
</dbReference>